<accession>A0A1U7PHC7</accession>
<dbReference type="GO" id="GO:0046872">
    <property type="term" value="F:metal ion binding"/>
    <property type="evidence" value="ECO:0007669"/>
    <property type="project" value="UniProtKB-KW"/>
</dbReference>
<dbReference type="GO" id="GO:0008299">
    <property type="term" value="P:isoprenoid biosynthetic process"/>
    <property type="evidence" value="ECO:0007669"/>
    <property type="project" value="InterPro"/>
</dbReference>
<dbReference type="PROSITE" id="PS00444">
    <property type="entry name" value="POLYPRENYL_SYNTHASE_2"/>
    <property type="match status" value="1"/>
</dbReference>
<comment type="similarity">
    <text evidence="2 6">Belongs to the FPP/GGPP synthase family.</text>
</comment>
<keyword evidence="4" id="KW-0479">Metal-binding</keyword>
<protein>
    <submittedName>
        <fullName evidence="7">Heptaprenyl diphosphate synthase</fullName>
    </submittedName>
</protein>
<keyword evidence="5" id="KW-0460">Magnesium</keyword>
<dbReference type="Gene3D" id="1.10.600.10">
    <property type="entry name" value="Farnesyl Diphosphate Synthase"/>
    <property type="match status" value="1"/>
</dbReference>
<organism evidence="7 8">
    <name type="scientific">Edaphobacillus lindanitolerans</name>
    <dbReference type="NCBI Taxonomy" id="550447"/>
    <lineage>
        <taxon>Bacteria</taxon>
        <taxon>Bacillati</taxon>
        <taxon>Bacillota</taxon>
        <taxon>Bacilli</taxon>
        <taxon>Bacillales</taxon>
        <taxon>Bacillaceae</taxon>
        <taxon>Edaphobacillus</taxon>
    </lineage>
</organism>
<keyword evidence="8" id="KW-1185">Reference proteome</keyword>
<name>A0A1U7PHC7_9BACI</name>
<dbReference type="SFLD" id="SFLDS00005">
    <property type="entry name" value="Isoprenoid_Synthase_Type_I"/>
    <property type="match status" value="1"/>
</dbReference>
<sequence length="324" mass="36407">MEKMKLKSIYSEFRTDLDYIERELERAVRSSSPLIEEASLDLLKSGGKRIRPVFTLLSSKFGECDPAVTARAAVPLELIHMASLVHDDVIDDADLRRGTPTAKSQWGNRVAMYVGDFLFGRALATISELDDPEIHRVLSKTMIEICVGEIIQIEDKFAEQQNLRHYLRRIKRKTALLIASSCELGGLVSGADPKIVRHLERFGYYIGMAFQITDDLLDFTATEKELGKPAGSDLLDGNITLPVILALRDPELKPLVRDALAAGEDRAPVDRLIRRMRGSEAIKESRRISNLYLDKALDEAGKLPESPDRESLIRIAKFIGKRKY</sequence>
<evidence type="ECO:0000313" key="7">
    <source>
        <dbReference type="EMBL" id="SIT66462.1"/>
    </source>
</evidence>
<dbReference type="OrthoDB" id="9805316at2"/>
<dbReference type="InterPro" id="IPR008949">
    <property type="entry name" value="Isoprenoid_synthase_dom_sf"/>
</dbReference>
<evidence type="ECO:0000256" key="3">
    <source>
        <dbReference type="ARBA" id="ARBA00022679"/>
    </source>
</evidence>
<reference evidence="8" key="1">
    <citation type="submission" date="2017-01" db="EMBL/GenBank/DDBJ databases">
        <authorList>
            <person name="Varghese N."/>
            <person name="Submissions S."/>
        </authorList>
    </citation>
    <scope>NUCLEOTIDE SEQUENCE [LARGE SCALE GENOMIC DNA]</scope>
    <source>
        <strain evidence="8">MNA4</strain>
    </source>
</reference>
<dbReference type="PANTHER" id="PTHR12001:SF69">
    <property type="entry name" value="ALL TRANS-POLYPRENYL-DIPHOSPHATE SYNTHASE PDSS1"/>
    <property type="match status" value="1"/>
</dbReference>
<dbReference type="Proteomes" id="UP000187550">
    <property type="component" value="Unassembled WGS sequence"/>
</dbReference>
<dbReference type="EMBL" id="FTPL01000001">
    <property type="protein sequence ID" value="SIT66462.1"/>
    <property type="molecule type" value="Genomic_DNA"/>
</dbReference>
<comment type="cofactor">
    <cofactor evidence="1">
        <name>Mg(2+)</name>
        <dbReference type="ChEBI" id="CHEBI:18420"/>
    </cofactor>
</comment>
<dbReference type="InterPro" id="IPR000092">
    <property type="entry name" value="Polyprenyl_synt"/>
</dbReference>
<dbReference type="AlphaFoldDB" id="A0A1U7PHC7"/>
<evidence type="ECO:0000256" key="2">
    <source>
        <dbReference type="ARBA" id="ARBA00006706"/>
    </source>
</evidence>
<dbReference type="SUPFAM" id="SSF48576">
    <property type="entry name" value="Terpenoid synthases"/>
    <property type="match status" value="1"/>
</dbReference>
<dbReference type="Pfam" id="PF00348">
    <property type="entry name" value="polyprenyl_synt"/>
    <property type="match status" value="1"/>
</dbReference>
<evidence type="ECO:0000256" key="6">
    <source>
        <dbReference type="RuleBase" id="RU004466"/>
    </source>
</evidence>
<dbReference type="PROSITE" id="PS00723">
    <property type="entry name" value="POLYPRENYL_SYNTHASE_1"/>
    <property type="match status" value="1"/>
</dbReference>
<dbReference type="InterPro" id="IPR033749">
    <property type="entry name" value="Polyprenyl_synt_CS"/>
</dbReference>
<dbReference type="PANTHER" id="PTHR12001">
    <property type="entry name" value="GERANYLGERANYL PYROPHOSPHATE SYNTHASE"/>
    <property type="match status" value="1"/>
</dbReference>
<evidence type="ECO:0000313" key="8">
    <source>
        <dbReference type="Proteomes" id="UP000187550"/>
    </source>
</evidence>
<dbReference type="STRING" id="550447.SAMN05428946_0082"/>
<evidence type="ECO:0000256" key="4">
    <source>
        <dbReference type="ARBA" id="ARBA00022723"/>
    </source>
</evidence>
<gene>
    <name evidence="7" type="ORF">SAMN05428946_0082</name>
</gene>
<proteinExistence type="inferred from homology"/>
<dbReference type="CDD" id="cd00685">
    <property type="entry name" value="Trans_IPPS_HT"/>
    <property type="match status" value="1"/>
</dbReference>
<dbReference type="GO" id="GO:0004659">
    <property type="term" value="F:prenyltransferase activity"/>
    <property type="evidence" value="ECO:0007669"/>
    <property type="project" value="InterPro"/>
</dbReference>
<evidence type="ECO:0000256" key="5">
    <source>
        <dbReference type="ARBA" id="ARBA00022842"/>
    </source>
</evidence>
<evidence type="ECO:0000256" key="1">
    <source>
        <dbReference type="ARBA" id="ARBA00001946"/>
    </source>
</evidence>
<dbReference type="RefSeq" id="WP_076756406.1">
    <property type="nucleotide sequence ID" value="NZ_FTPL01000001.1"/>
</dbReference>
<keyword evidence="3 6" id="KW-0808">Transferase</keyword>